<reference evidence="2 3" key="1">
    <citation type="submission" date="2020-08" db="EMBL/GenBank/DDBJ databases">
        <title>Plant Genome Project.</title>
        <authorList>
            <person name="Zhang R.-G."/>
        </authorList>
    </citation>
    <scope>NUCLEOTIDE SEQUENCE [LARGE SCALE GENOMIC DNA]</scope>
    <source>
        <tissue evidence="2">Rhizome</tissue>
    </source>
</reference>
<dbReference type="PANTHER" id="PTHR37610:SF47">
    <property type="entry name" value="RETROTRANSPOSON COPIA-LIKE N-TERMINAL DOMAIN-CONTAINING PROTEIN"/>
    <property type="match status" value="1"/>
</dbReference>
<dbReference type="AlphaFoldDB" id="A0A8J5GMH6"/>
<evidence type="ECO:0000313" key="2">
    <source>
        <dbReference type="EMBL" id="KAG6510170.1"/>
    </source>
</evidence>
<keyword evidence="3" id="KW-1185">Reference proteome</keyword>
<sequence length="283" mass="31563">MYIRGQGKIGYITGDKKAPALNNPLHAIWDAENSMVMTWLVNSMEEDISTNYMCYPTTKELWDNVSQMYSDLAYTNGNLLMTATTTRKPWKTVVFTNFLLVSTSNLMKYEEGLLGDFLSHPLVKYLPKSEEKKAEGVSCSEKGVPCDFCNKPRHTRETCWKIYGKPANWKNSKQGEKNRGIPIANEADSGSFNKEQMDQLLKLIKSNFSSRIPSVSLAQIGSNPKALHMSEALSCLNSSPWIIDSGATDHMSSCSHLFDTYSPCSGNEKIRIADGSFSPIVGK</sequence>
<dbReference type="InterPro" id="IPR054722">
    <property type="entry name" value="PolX-like_BBD"/>
</dbReference>
<accession>A0A8J5GMH6</accession>
<feature type="domain" description="Retrovirus-related Pol polyprotein from transposon TNT 1-94-like beta-barrel" evidence="1">
    <location>
        <begin position="241"/>
        <end position="283"/>
    </location>
</feature>
<proteinExistence type="predicted"/>
<dbReference type="PANTHER" id="PTHR37610">
    <property type="entry name" value="CCHC-TYPE DOMAIN-CONTAINING PROTEIN"/>
    <property type="match status" value="1"/>
</dbReference>
<gene>
    <name evidence="2" type="ORF">ZIOFF_028179</name>
</gene>
<dbReference type="Pfam" id="PF22936">
    <property type="entry name" value="Pol_BBD"/>
    <property type="match status" value="1"/>
</dbReference>
<dbReference type="Proteomes" id="UP000734854">
    <property type="component" value="Unassembled WGS sequence"/>
</dbReference>
<evidence type="ECO:0000259" key="1">
    <source>
        <dbReference type="Pfam" id="PF22936"/>
    </source>
</evidence>
<name>A0A8J5GMH6_ZINOF</name>
<comment type="caution">
    <text evidence="2">The sequence shown here is derived from an EMBL/GenBank/DDBJ whole genome shotgun (WGS) entry which is preliminary data.</text>
</comment>
<dbReference type="EMBL" id="JACMSC010000008">
    <property type="protein sequence ID" value="KAG6510170.1"/>
    <property type="molecule type" value="Genomic_DNA"/>
</dbReference>
<organism evidence="2 3">
    <name type="scientific">Zingiber officinale</name>
    <name type="common">Ginger</name>
    <name type="synonym">Amomum zingiber</name>
    <dbReference type="NCBI Taxonomy" id="94328"/>
    <lineage>
        <taxon>Eukaryota</taxon>
        <taxon>Viridiplantae</taxon>
        <taxon>Streptophyta</taxon>
        <taxon>Embryophyta</taxon>
        <taxon>Tracheophyta</taxon>
        <taxon>Spermatophyta</taxon>
        <taxon>Magnoliopsida</taxon>
        <taxon>Liliopsida</taxon>
        <taxon>Zingiberales</taxon>
        <taxon>Zingiberaceae</taxon>
        <taxon>Zingiber</taxon>
    </lineage>
</organism>
<evidence type="ECO:0000313" key="3">
    <source>
        <dbReference type="Proteomes" id="UP000734854"/>
    </source>
</evidence>
<protein>
    <recommendedName>
        <fullName evidence="1">Retrovirus-related Pol polyprotein from transposon TNT 1-94-like beta-barrel domain-containing protein</fullName>
    </recommendedName>
</protein>